<dbReference type="AlphaFoldDB" id="A0A197JQS5"/>
<keyword evidence="3" id="KW-1185">Reference proteome</keyword>
<evidence type="ECO:0000313" key="2">
    <source>
        <dbReference type="EMBL" id="OAQ26816.1"/>
    </source>
</evidence>
<proteinExistence type="predicted"/>
<keyword evidence="1" id="KW-0732">Signal</keyword>
<feature type="chain" id="PRO_5008276166" description="Secreted protein" evidence="1">
    <location>
        <begin position="23"/>
        <end position="71"/>
    </location>
</feature>
<sequence length="71" mass="7993">MSCLGCHLALLFCSSLPGFLNKDPPRKCKTCKKKDDRRHHNHSPVVGQNVLRIRSPLSLPESLFPFLFSSS</sequence>
<feature type="signal peptide" evidence="1">
    <location>
        <begin position="1"/>
        <end position="22"/>
    </location>
</feature>
<dbReference type="Proteomes" id="UP000078512">
    <property type="component" value="Unassembled WGS sequence"/>
</dbReference>
<evidence type="ECO:0000256" key="1">
    <source>
        <dbReference type="SAM" id="SignalP"/>
    </source>
</evidence>
<protein>
    <recommendedName>
        <fullName evidence="4">Secreted protein</fullName>
    </recommendedName>
</protein>
<gene>
    <name evidence="2" type="ORF">K457DRAFT_140109</name>
</gene>
<reference evidence="2 3" key="1">
    <citation type="submission" date="2016-05" db="EMBL/GenBank/DDBJ databases">
        <title>Genome sequencing reveals origins of a unique bacterial endosymbiosis in the earliest lineages of terrestrial Fungi.</title>
        <authorList>
            <consortium name="DOE Joint Genome Institute"/>
            <person name="Uehling J."/>
            <person name="Gryganskyi A."/>
            <person name="Hameed K."/>
            <person name="Tschaplinski T."/>
            <person name="Misztal P."/>
            <person name="Wu S."/>
            <person name="Desiro A."/>
            <person name="Vande Pol N."/>
            <person name="Du Z.-Y."/>
            <person name="Zienkiewicz A."/>
            <person name="Zienkiewicz K."/>
            <person name="Morin E."/>
            <person name="Tisserant E."/>
            <person name="Splivallo R."/>
            <person name="Hainaut M."/>
            <person name="Henrissat B."/>
            <person name="Ohm R."/>
            <person name="Kuo A."/>
            <person name="Yan J."/>
            <person name="Lipzen A."/>
            <person name="Nolan M."/>
            <person name="Labutti K."/>
            <person name="Barry K."/>
            <person name="Goldstein A."/>
            <person name="Labbe J."/>
            <person name="Schadt C."/>
            <person name="Tuskan G."/>
            <person name="Grigoriev I."/>
            <person name="Martin F."/>
            <person name="Vilgalys R."/>
            <person name="Bonito G."/>
        </authorList>
    </citation>
    <scope>NUCLEOTIDE SEQUENCE [LARGE SCALE GENOMIC DNA]</scope>
    <source>
        <strain evidence="2 3">AG-77</strain>
    </source>
</reference>
<evidence type="ECO:0008006" key="4">
    <source>
        <dbReference type="Google" id="ProtNLM"/>
    </source>
</evidence>
<accession>A0A197JQS5</accession>
<name>A0A197JQS5_9FUNG</name>
<evidence type="ECO:0000313" key="3">
    <source>
        <dbReference type="Proteomes" id="UP000078512"/>
    </source>
</evidence>
<organism evidence="2 3">
    <name type="scientific">Linnemannia elongata AG-77</name>
    <dbReference type="NCBI Taxonomy" id="1314771"/>
    <lineage>
        <taxon>Eukaryota</taxon>
        <taxon>Fungi</taxon>
        <taxon>Fungi incertae sedis</taxon>
        <taxon>Mucoromycota</taxon>
        <taxon>Mortierellomycotina</taxon>
        <taxon>Mortierellomycetes</taxon>
        <taxon>Mortierellales</taxon>
        <taxon>Mortierellaceae</taxon>
        <taxon>Linnemannia</taxon>
    </lineage>
</organism>
<dbReference type="EMBL" id="KV442063">
    <property type="protein sequence ID" value="OAQ26816.1"/>
    <property type="molecule type" value="Genomic_DNA"/>
</dbReference>